<feature type="region of interest" description="Disordered" evidence="10">
    <location>
        <begin position="28"/>
        <end position="66"/>
    </location>
</feature>
<dbReference type="PANTHER" id="PTHR45932:SF27">
    <property type="entry name" value="PATELLIN-2"/>
    <property type="match status" value="1"/>
</dbReference>
<feature type="compositionally biased region" description="Basic and acidic residues" evidence="10">
    <location>
        <begin position="120"/>
        <end position="144"/>
    </location>
</feature>
<dbReference type="InterPro" id="IPR036273">
    <property type="entry name" value="CRAL/TRIO_N_dom_sf"/>
</dbReference>
<evidence type="ECO:0000256" key="10">
    <source>
        <dbReference type="SAM" id="MobiDB-lite"/>
    </source>
</evidence>
<keyword evidence="8" id="KW-0472">Membrane</keyword>
<proteinExistence type="inferred from homology"/>
<accession>A0A059BUB2</accession>
<evidence type="ECO:0000256" key="2">
    <source>
        <dbReference type="ARBA" id="ARBA00004496"/>
    </source>
</evidence>
<evidence type="ECO:0008006" key="14">
    <source>
        <dbReference type="Google" id="ProtNLM"/>
    </source>
</evidence>
<evidence type="ECO:0000256" key="7">
    <source>
        <dbReference type="ARBA" id="ARBA00023121"/>
    </source>
</evidence>
<reference evidence="13" key="1">
    <citation type="submission" date="2013-07" db="EMBL/GenBank/DDBJ databases">
        <title>The genome of Eucalyptus grandis.</title>
        <authorList>
            <person name="Schmutz J."/>
            <person name="Hayes R."/>
            <person name="Myburg A."/>
            <person name="Tuskan G."/>
            <person name="Grattapaglia D."/>
            <person name="Rokhsar D.S."/>
        </authorList>
    </citation>
    <scope>NUCLEOTIDE SEQUENCE</scope>
    <source>
        <tissue evidence="13">Leaf extractions</tissue>
    </source>
</reference>
<dbReference type="SUPFAM" id="SSF101576">
    <property type="entry name" value="Supernatant protein factor (SPF), C-terminal domain"/>
    <property type="match status" value="1"/>
</dbReference>
<dbReference type="KEGG" id="egr:104449839"/>
<feature type="domain" description="CRAL-TRIO" evidence="11">
    <location>
        <begin position="280"/>
        <end position="455"/>
    </location>
</feature>
<dbReference type="Gene3D" id="3.40.525.10">
    <property type="entry name" value="CRAL-TRIO lipid binding domain"/>
    <property type="match status" value="1"/>
</dbReference>
<feature type="region of interest" description="Disordered" evidence="10">
    <location>
        <begin position="105"/>
        <end position="153"/>
    </location>
</feature>
<evidence type="ECO:0000256" key="6">
    <source>
        <dbReference type="ARBA" id="ARBA00022618"/>
    </source>
</evidence>
<evidence type="ECO:0000256" key="4">
    <source>
        <dbReference type="ARBA" id="ARBA00022448"/>
    </source>
</evidence>
<dbReference type="SMART" id="SM01100">
    <property type="entry name" value="CRAL_TRIO_N"/>
    <property type="match status" value="1"/>
</dbReference>
<dbReference type="Pfam" id="PF25099">
    <property type="entry name" value="GOLD_PATL1_C"/>
    <property type="match status" value="1"/>
</dbReference>
<evidence type="ECO:0000259" key="11">
    <source>
        <dbReference type="PROSITE" id="PS50191"/>
    </source>
</evidence>
<evidence type="ECO:0000259" key="12">
    <source>
        <dbReference type="PROSITE" id="PS50866"/>
    </source>
</evidence>
<dbReference type="EMBL" id="KK198758">
    <property type="protein sequence ID" value="KCW69564.1"/>
    <property type="molecule type" value="Genomic_DNA"/>
</dbReference>
<dbReference type="Gene3D" id="2.60.120.680">
    <property type="entry name" value="GOLD domain"/>
    <property type="match status" value="1"/>
</dbReference>
<gene>
    <name evidence="13" type="ORF">EUGRSUZ_F02993</name>
</gene>
<dbReference type="Gramene" id="KCW69564">
    <property type="protein sequence ID" value="KCW69564"/>
    <property type="gene ID" value="EUGRSUZ_F02993"/>
</dbReference>
<dbReference type="InterPro" id="IPR011074">
    <property type="entry name" value="CRAL/TRIO_N_dom"/>
</dbReference>
<dbReference type="Pfam" id="PF00650">
    <property type="entry name" value="CRAL_TRIO"/>
    <property type="match status" value="1"/>
</dbReference>
<dbReference type="FunCoup" id="A0A059BUB2">
    <property type="interactions" value="640"/>
</dbReference>
<dbReference type="AlphaFoldDB" id="A0A059BUB2"/>
<keyword evidence="5" id="KW-0963">Cytoplasm</keyword>
<feature type="compositionally biased region" description="Low complexity" evidence="10">
    <location>
        <begin position="28"/>
        <end position="41"/>
    </location>
</feature>
<dbReference type="PANTHER" id="PTHR45932">
    <property type="entry name" value="PATELLIN-1"/>
    <property type="match status" value="1"/>
</dbReference>
<dbReference type="CDD" id="cd00170">
    <property type="entry name" value="SEC14"/>
    <property type="match status" value="1"/>
</dbReference>
<dbReference type="GO" id="GO:0005737">
    <property type="term" value="C:cytoplasm"/>
    <property type="evidence" value="ECO:0007669"/>
    <property type="project" value="UniProtKB-SubCell"/>
</dbReference>
<feature type="compositionally biased region" description="Basic and acidic residues" evidence="10">
    <location>
        <begin position="52"/>
        <end position="66"/>
    </location>
</feature>
<keyword evidence="7" id="KW-0446">Lipid-binding</keyword>
<keyword evidence="4" id="KW-0813">Transport</keyword>
<dbReference type="InterPro" id="IPR044834">
    <property type="entry name" value="PATL"/>
</dbReference>
<dbReference type="InterPro" id="IPR009038">
    <property type="entry name" value="GOLD_dom"/>
</dbReference>
<dbReference type="OrthoDB" id="75724at2759"/>
<name>A0A059BUB2_EUCGR</name>
<evidence type="ECO:0000256" key="3">
    <source>
        <dbReference type="ARBA" id="ARBA00007155"/>
    </source>
</evidence>
<keyword evidence="6" id="KW-0132">Cell division</keyword>
<dbReference type="OMA" id="PYRMIQV"/>
<dbReference type="InterPro" id="IPR036865">
    <property type="entry name" value="CRAL-TRIO_dom_sf"/>
</dbReference>
<evidence type="ECO:0000256" key="5">
    <source>
        <dbReference type="ARBA" id="ARBA00022490"/>
    </source>
</evidence>
<sequence length="572" mass="63373">MAEDPQNQPPAPEAPALAEEVVVGVVPDAPQATETLAAGKELPPPPEAAGEDGPKGAEAEAGAEEKIVKASRFASFKEETNVVGELPEAQRKALDELKRLVREALSKREFSAQPSQPPPKEGEKKGEDKEEAKASAEEPPKPEAEVVAEVQPPAPAEEAEAVVIVEEVVEKVTTVEEDGAKTVEAIKETIVEVSTTAFAAKTEEEVAPAAAVESKEEAEPVAEPEEVFIWGVPLLGNDERSDVILLKFLRARDFKVKESFDMIKSTVRWRREFGVDALVEEDLGTDYDKAVFMHGIDREGHPVCYNVYGEFQDKELYQKAFGDEEKRKKFLKWRIQFLERSLRKLDMRPSGVSTVVQVIDLKNSPGLLRRELRQTTGQALHILQDNYPEFVAKQVFINVPWWYLAYNRMISPFLTQRTKSKFVFASPSRTAETLFKYIAPEQVPAQYGGLSMEAEQEFTAAEPATGVTIKPASKHTVEFPVTETCLLVWEAKVVGCDVSYGAEFVPSTEGSYTVIVQKTRKITPADEPIICGRFKAGEPGKVVLTVDNQSSRRKTLLYRSKTKDCSEDQCPC</sequence>
<protein>
    <recommendedName>
        <fullName evidence="14">CRAL-TRIO domain-containing protein</fullName>
    </recommendedName>
</protein>
<dbReference type="GO" id="GO:0051301">
    <property type="term" value="P:cell division"/>
    <property type="evidence" value="ECO:0007669"/>
    <property type="project" value="UniProtKB-KW"/>
</dbReference>
<dbReference type="GO" id="GO:0016020">
    <property type="term" value="C:membrane"/>
    <property type="evidence" value="ECO:0007669"/>
    <property type="project" value="UniProtKB-SubCell"/>
</dbReference>
<feature type="domain" description="GOLD" evidence="12">
    <location>
        <begin position="431"/>
        <end position="562"/>
    </location>
</feature>
<dbReference type="eggNOG" id="KOG1471">
    <property type="taxonomic scope" value="Eukaryota"/>
</dbReference>
<dbReference type="InterPro" id="IPR001251">
    <property type="entry name" value="CRAL-TRIO_dom"/>
</dbReference>
<dbReference type="SMART" id="SM00516">
    <property type="entry name" value="SEC14"/>
    <property type="match status" value="1"/>
</dbReference>
<evidence type="ECO:0000256" key="1">
    <source>
        <dbReference type="ARBA" id="ARBA00004370"/>
    </source>
</evidence>
<evidence type="ECO:0000256" key="8">
    <source>
        <dbReference type="ARBA" id="ARBA00023136"/>
    </source>
</evidence>
<dbReference type="InParanoid" id="A0A059BUB2"/>
<dbReference type="InterPro" id="IPR056794">
    <property type="entry name" value="PATL1-6_C_GOLD"/>
</dbReference>
<dbReference type="PROSITE" id="PS50866">
    <property type="entry name" value="GOLD"/>
    <property type="match status" value="1"/>
</dbReference>
<dbReference type="SUPFAM" id="SSF46938">
    <property type="entry name" value="CRAL/TRIO N-terminal domain"/>
    <property type="match status" value="1"/>
</dbReference>
<organism evidence="13">
    <name type="scientific">Eucalyptus grandis</name>
    <name type="common">Flooded gum</name>
    <dbReference type="NCBI Taxonomy" id="71139"/>
    <lineage>
        <taxon>Eukaryota</taxon>
        <taxon>Viridiplantae</taxon>
        <taxon>Streptophyta</taxon>
        <taxon>Embryophyta</taxon>
        <taxon>Tracheophyta</taxon>
        <taxon>Spermatophyta</taxon>
        <taxon>Magnoliopsida</taxon>
        <taxon>eudicotyledons</taxon>
        <taxon>Gunneridae</taxon>
        <taxon>Pentapetalae</taxon>
        <taxon>rosids</taxon>
        <taxon>malvids</taxon>
        <taxon>Myrtales</taxon>
        <taxon>Myrtaceae</taxon>
        <taxon>Myrtoideae</taxon>
        <taxon>Eucalypteae</taxon>
        <taxon>Eucalyptus</taxon>
    </lineage>
</organism>
<keyword evidence="9" id="KW-0131">Cell cycle</keyword>
<dbReference type="InterPro" id="IPR036598">
    <property type="entry name" value="GOLD_dom_sf"/>
</dbReference>
<dbReference type="PROSITE" id="PS50191">
    <property type="entry name" value="CRAL_TRIO"/>
    <property type="match status" value="1"/>
</dbReference>
<dbReference type="STRING" id="71139.A0A059BUB2"/>
<evidence type="ECO:0000256" key="9">
    <source>
        <dbReference type="ARBA" id="ARBA00023306"/>
    </source>
</evidence>
<dbReference type="Pfam" id="PF03765">
    <property type="entry name" value="CRAL_TRIO_N"/>
    <property type="match status" value="1"/>
</dbReference>
<evidence type="ECO:0000313" key="13">
    <source>
        <dbReference type="EMBL" id="KCW69564.1"/>
    </source>
</evidence>
<comment type="subcellular location">
    <subcellularLocation>
        <location evidence="2">Cytoplasm</location>
    </subcellularLocation>
    <subcellularLocation>
        <location evidence="1">Membrane</location>
    </subcellularLocation>
</comment>
<comment type="similarity">
    <text evidence="3">Belongs to the patellin family.</text>
</comment>
<dbReference type="SUPFAM" id="SSF52087">
    <property type="entry name" value="CRAL/TRIO domain"/>
    <property type="match status" value="1"/>
</dbReference>
<dbReference type="GO" id="GO:0008289">
    <property type="term" value="F:lipid binding"/>
    <property type="evidence" value="ECO:0007669"/>
    <property type="project" value="UniProtKB-KW"/>
</dbReference>